<accession>A0A2J8AG18</accession>
<organism evidence="2 3">
    <name type="scientific">Tetrabaena socialis</name>
    <dbReference type="NCBI Taxonomy" id="47790"/>
    <lineage>
        <taxon>Eukaryota</taxon>
        <taxon>Viridiplantae</taxon>
        <taxon>Chlorophyta</taxon>
        <taxon>core chlorophytes</taxon>
        <taxon>Chlorophyceae</taxon>
        <taxon>CS clade</taxon>
        <taxon>Chlamydomonadales</taxon>
        <taxon>Tetrabaenaceae</taxon>
        <taxon>Tetrabaena</taxon>
    </lineage>
</organism>
<comment type="caution">
    <text evidence="2">The sequence shown here is derived from an EMBL/GenBank/DDBJ whole genome shotgun (WGS) entry which is preliminary data.</text>
</comment>
<feature type="non-terminal residue" evidence="2">
    <location>
        <position position="1"/>
    </location>
</feature>
<dbReference type="CDD" id="cd20546">
    <property type="entry name" value="CYCLIN_SpCG1C_ScCTK2-like_rpt2"/>
    <property type="match status" value="1"/>
</dbReference>
<dbReference type="OrthoDB" id="10264655at2759"/>
<reference evidence="2 3" key="1">
    <citation type="journal article" date="2017" name="Mol. Biol. Evol.">
        <title>The 4-celled Tetrabaena socialis nuclear genome reveals the essential components for genetic control of cell number at the origin of multicellularity in the volvocine lineage.</title>
        <authorList>
            <person name="Featherston J."/>
            <person name="Arakaki Y."/>
            <person name="Hanschen E.R."/>
            <person name="Ferris P.J."/>
            <person name="Michod R.E."/>
            <person name="Olson B.J.S.C."/>
            <person name="Nozaki H."/>
            <person name="Durand P.M."/>
        </authorList>
    </citation>
    <scope>NUCLEOTIDE SEQUENCE [LARGE SCALE GENOMIC DNA]</scope>
    <source>
        <strain evidence="2 3">NIES-571</strain>
    </source>
</reference>
<name>A0A2J8AG18_9CHLO</name>
<evidence type="ECO:0000313" key="3">
    <source>
        <dbReference type="Proteomes" id="UP000236333"/>
    </source>
</evidence>
<dbReference type="Gene3D" id="1.10.472.10">
    <property type="entry name" value="Cyclin-like"/>
    <property type="match status" value="1"/>
</dbReference>
<feature type="region of interest" description="Disordered" evidence="1">
    <location>
        <begin position="94"/>
        <end position="120"/>
    </location>
</feature>
<dbReference type="Proteomes" id="UP000236333">
    <property type="component" value="Unassembled WGS sequence"/>
</dbReference>
<dbReference type="AlphaFoldDB" id="A0A2J8AG18"/>
<evidence type="ECO:0000256" key="1">
    <source>
        <dbReference type="SAM" id="MobiDB-lite"/>
    </source>
</evidence>
<dbReference type="EMBL" id="PGGS01000029">
    <property type="protein sequence ID" value="PNH11468.1"/>
    <property type="molecule type" value="Genomic_DNA"/>
</dbReference>
<protein>
    <submittedName>
        <fullName evidence="2">Cyclin-T-1</fullName>
    </submittedName>
</protein>
<sequence>WRTTLCLQFSPAKIAVTALWMADLMNLEGGRVPSRLPHGAAFFDRFEMRPEELDSICNQMLAEYEHSKLTRLVAASGDVMPVVKAEIEGRLGIGPSQLGRPLPGPGAGVKMEEEEGELKE</sequence>
<evidence type="ECO:0000313" key="2">
    <source>
        <dbReference type="EMBL" id="PNH11468.1"/>
    </source>
</evidence>
<gene>
    <name evidence="2" type="primary">CYCT-1</name>
    <name evidence="2" type="ORF">TSOC_001716</name>
</gene>
<dbReference type="InterPro" id="IPR036915">
    <property type="entry name" value="Cyclin-like_sf"/>
</dbReference>
<dbReference type="SUPFAM" id="SSF47954">
    <property type="entry name" value="Cyclin-like"/>
    <property type="match status" value="1"/>
</dbReference>
<keyword evidence="3" id="KW-1185">Reference proteome</keyword>
<proteinExistence type="predicted"/>